<organism evidence="3 4">
    <name type="scientific">Marmota monax</name>
    <name type="common">Woodchuck</name>
    <dbReference type="NCBI Taxonomy" id="9995"/>
    <lineage>
        <taxon>Eukaryota</taxon>
        <taxon>Metazoa</taxon>
        <taxon>Chordata</taxon>
        <taxon>Craniata</taxon>
        <taxon>Vertebrata</taxon>
        <taxon>Euteleostomi</taxon>
        <taxon>Mammalia</taxon>
        <taxon>Eutheria</taxon>
        <taxon>Euarchontoglires</taxon>
        <taxon>Glires</taxon>
        <taxon>Rodentia</taxon>
        <taxon>Sciuromorpha</taxon>
        <taxon>Sciuridae</taxon>
        <taxon>Xerinae</taxon>
        <taxon>Marmotini</taxon>
        <taxon>Marmota</taxon>
    </lineage>
</organism>
<evidence type="ECO:0000313" key="3">
    <source>
        <dbReference type="EMBL" id="VTJ86531.1"/>
    </source>
</evidence>
<dbReference type="EMBL" id="WJEC01006975">
    <property type="protein sequence ID" value="KAF7470792.1"/>
    <property type="molecule type" value="Genomic_DNA"/>
</dbReference>
<dbReference type="EMBL" id="CABDUW010002366">
    <property type="protein sequence ID" value="VTJ86531.1"/>
    <property type="molecule type" value="Genomic_DNA"/>
</dbReference>
<accession>A0A5E4CZU9</accession>
<evidence type="ECO:0000256" key="1">
    <source>
        <dbReference type="SAM" id="MobiDB-lite"/>
    </source>
</evidence>
<dbReference type="AlphaFoldDB" id="A0A5E4CZU9"/>
<keyword evidence="4" id="KW-1185">Reference proteome</keyword>
<evidence type="ECO:0000313" key="2">
    <source>
        <dbReference type="EMBL" id="KAF7470792.1"/>
    </source>
</evidence>
<feature type="region of interest" description="Disordered" evidence="1">
    <location>
        <begin position="91"/>
        <end position="117"/>
    </location>
</feature>
<name>A0A5E4CZU9_MARMO</name>
<dbReference type="Pfam" id="PF15330">
    <property type="entry name" value="SIT"/>
    <property type="match status" value="1"/>
</dbReference>
<proteinExistence type="predicted"/>
<evidence type="ECO:0000313" key="4">
    <source>
        <dbReference type="Proteomes" id="UP000335636"/>
    </source>
</evidence>
<feature type="region of interest" description="Disordered" evidence="1">
    <location>
        <begin position="40"/>
        <end position="65"/>
    </location>
</feature>
<reference evidence="3 4" key="1">
    <citation type="submission" date="2019-04" db="EMBL/GenBank/DDBJ databases">
        <authorList>
            <person name="Alioto T."/>
            <person name="Alioto T."/>
        </authorList>
    </citation>
    <scope>NUCLEOTIDE SEQUENCE [LARGE SCALE GENOMIC DNA]</scope>
</reference>
<gene>
    <name evidence="2" type="ORF">GHT09_017894</name>
    <name evidence="3" type="ORF">MONAX_5E044399</name>
</gene>
<dbReference type="Proteomes" id="UP000662637">
    <property type="component" value="Unassembled WGS sequence"/>
</dbReference>
<dbReference type="Proteomes" id="UP000335636">
    <property type="component" value="Unassembled WGS sequence"/>
</dbReference>
<protein>
    <submittedName>
        <fullName evidence="3">Uncharacterized protein</fullName>
    </submittedName>
</protein>
<reference evidence="2" key="2">
    <citation type="submission" date="2020-08" db="EMBL/GenBank/DDBJ databases">
        <authorList>
            <person name="Shumante A."/>
            <person name="Zimin A.V."/>
            <person name="Puiu D."/>
            <person name="Salzberg S.L."/>
        </authorList>
    </citation>
    <scope>NUCLEOTIDE SEQUENCE</scope>
    <source>
        <strain evidence="2">WC2-LM</strain>
        <tissue evidence="2">Liver</tissue>
    </source>
</reference>
<sequence length="117" mass="12866">MGLLILACFCLSDAGLSPEQALQPLEEDLCYANLSVLQPRSSASSSRKKASAQTFSSAQADQEEVEYVTMPPLPREDISYASLSLDLLDQEPTYSNTGHIPSRDHEEPTEYSVIRKS</sequence>